<dbReference type="FunFam" id="3.30.160.60:FF:000594">
    <property type="entry name" value="Transcription factor HIVEP2"/>
    <property type="match status" value="1"/>
</dbReference>
<feature type="compositionally biased region" description="Low complexity" evidence="11">
    <location>
        <begin position="977"/>
        <end position="987"/>
    </location>
</feature>
<evidence type="ECO:0000256" key="5">
    <source>
        <dbReference type="ARBA" id="ARBA00022833"/>
    </source>
</evidence>
<feature type="compositionally biased region" description="Acidic residues" evidence="11">
    <location>
        <begin position="1186"/>
        <end position="1214"/>
    </location>
</feature>
<feature type="domain" description="C2H2-type" evidence="12">
    <location>
        <begin position="1134"/>
        <end position="1158"/>
    </location>
</feature>
<evidence type="ECO:0000256" key="9">
    <source>
        <dbReference type="PROSITE-ProRule" id="PRU00042"/>
    </source>
</evidence>
<feature type="region of interest" description="Disordered" evidence="11">
    <location>
        <begin position="462"/>
        <end position="491"/>
    </location>
</feature>
<dbReference type="SMART" id="SM00355">
    <property type="entry name" value="ZnF_C2H2"/>
    <property type="match status" value="5"/>
</dbReference>
<feature type="domain" description="C2H2-type" evidence="12">
    <location>
        <begin position="1569"/>
        <end position="1596"/>
    </location>
</feature>
<evidence type="ECO:0000256" key="10">
    <source>
        <dbReference type="SAM" id="Coils"/>
    </source>
</evidence>
<feature type="compositionally biased region" description="Polar residues" evidence="11">
    <location>
        <begin position="1440"/>
        <end position="1454"/>
    </location>
</feature>
<feature type="region of interest" description="Disordered" evidence="11">
    <location>
        <begin position="1"/>
        <end position="70"/>
    </location>
</feature>
<keyword evidence="7" id="KW-0804">Transcription</keyword>
<feature type="compositionally biased region" description="Polar residues" evidence="11">
    <location>
        <begin position="1044"/>
        <end position="1061"/>
    </location>
</feature>
<dbReference type="PANTHER" id="PTHR45944:SF2">
    <property type="entry name" value="SCHNURRI, ISOFORM F"/>
    <property type="match status" value="1"/>
</dbReference>
<feature type="compositionally biased region" description="Low complexity" evidence="11">
    <location>
        <begin position="270"/>
        <end position="283"/>
    </location>
</feature>
<dbReference type="PROSITE" id="PS00028">
    <property type="entry name" value="ZINC_FINGER_C2H2_1"/>
    <property type="match status" value="5"/>
</dbReference>
<feature type="region of interest" description="Disordered" evidence="11">
    <location>
        <begin position="202"/>
        <end position="229"/>
    </location>
</feature>
<accession>A0A8J2P395</accession>
<dbReference type="FunFam" id="3.30.160.60:FF:000145">
    <property type="entry name" value="Zinc finger protein 574"/>
    <property type="match status" value="1"/>
</dbReference>
<feature type="region of interest" description="Disordered" evidence="11">
    <location>
        <begin position="827"/>
        <end position="911"/>
    </location>
</feature>
<name>A0A8J2P395_9HEXA</name>
<evidence type="ECO:0000259" key="12">
    <source>
        <dbReference type="PROSITE" id="PS50157"/>
    </source>
</evidence>
<dbReference type="GO" id="GO:0000981">
    <property type="term" value="F:DNA-binding transcription factor activity, RNA polymerase II-specific"/>
    <property type="evidence" value="ECO:0007669"/>
    <property type="project" value="TreeGrafter"/>
</dbReference>
<feature type="compositionally biased region" description="Basic and acidic residues" evidence="11">
    <location>
        <begin position="302"/>
        <end position="311"/>
    </location>
</feature>
<evidence type="ECO:0000313" key="14">
    <source>
        <dbReference type="Proteomes" id="UP000708208"/>
    </source>
</evidence>
<feature type="compositionally biased region" description="Polar residues" evidence="11">
    <location>
        <begin position="728"/>
        <end position="745"/>
    </location>
</feature>
<keyword evidence="8" id="KW-0539">Nucleus</keyword>
<dbReference type="FunFam" id="3.30.160.60:FF:000065">
    <property type="entry name" value="B-cell CLL/lymphoma 6, member B"/>
    <property type="match status" value="1"/>
</dbReference>
<dbReference type="EMBL" id="CAJVCH010192645">
    <property type="protein sequence ID" value="CAG7730340.1"/>
    <property type="molecule type" value="Genomic_DNA"/>
</dbReference>
<keyword evidence="3" id="KW-0677">Repeat</keyword>
<feature type="region of interest" description="Disordered" evidence="11">
    <location>
        <begin position="1174"/>
        <end position="1229"/>
    </location>
</feature>
<proteinExistence type="predicted"/>
<dbReference type="PANTHER" id="PTHR45944">
    <property type="entry name" value="SCHNURRI, ISOFORM F"/>
    <property type="match status" value="1"/>
</dbReference>
<feature type="compositionally biased region" description="Low complexity" evidence="11">
    <location>
        <begin position="206"/>
        <end position="229"/>
    </location>
</feature>
<evidence type="ECO:0000256" key="7">
    <source>
        <dbReference type="ARBA" id="ARBA00023163"/>
    </source>
</evidence>
<dbReference type="InterPro" id="IPR013087">
    <property type="entry name" value="Znf_C2H2_type"/>
</dbReference>
<feature type="region of interest" description="Disordered" evidence="11">
    <location>
        <begin position="723"/>
        <end position="750"/>
    </location>
</feature>
<evidence type="ECO:0000256" key="8">
    <source>
        <dbReference type="ARBA" id="ARBA00023242"/>
    </source>
</evidence>
<dbReference type="InterPro" id="IPR051969">
    <property type="entry name" value="Zinc-finger_DNA-bd_regulators"/>
</dbReference>
<evidence type="ECO:0000313" key="13">
    <source>
        <dbReference type="EMBL" id="CAG7730340.1"/>
    </source>
</evidence>
<evidence type="ECO:0000256" key="2">
    <source>
        <dbReference type="ARBA" id="ARBA00022723"/>
    </source>
</evidence>
<feature type="region of interest" description="Disordered" evidence="11">
    <location>
        <begin position="553"/>
        <end position="577"/>
    </location>
</feature>
<feature type="compositionally biased region" description="Low complexity" evidence="11">
    <location>
        <begin position="462"/>
        <end position="473"/>
    </location>
</feature>
<keyword evidence="6" id="KW-0805">Transcription regulation</keyword>
<gene>
    <name evidence="13" type="ORF">AFUS01_LOCUS18989</name>
</gene>
<comment type="caution">
    <text evidence="13">The sequence shown here is derived from an EMBL/GenBank/DDBJ whole genome shotgun (WGS) entry which is preliminary data.</text>
</comment>
<comment type="subcellular location">
    <subcellularLocation>
        <location evidence="1">Nucleus</location>
    </subcellularLocation>
</comment>
<dbReference type="Pfam" id="PF00096">
    <property type="entry name" value="zf-C2H2"/>
    <property type="match status" value="4"/>
</dbReference>
<feature type="compositionally biased region" description="Low complexity" evidence="11">
    <location>
        <begin position="1455"/>
        <end position="1466"/>
    </location>
</feature>
<sequence>MRKRNKTSRGSRAFAARSARGNSRAASSSGNSKSVNDSSHPSSLSSNRGASTRGRRGKSDNYDQISSHSNGFTLRLPEQYYRNRNGVSSMSSSVLAARTSSNSISSDYYLHKKFKKLTTTTSTSDVSKTKSETNNGSGAVVAPPEGSTSASASDIGDRDASKNINNNNVSINNHKLFSQDVPSIKELGEKFMVSAAVIASPATRNPSSGISITSSQSIPISGSSSSTSEVVGVSCSSSSVSTSSETPTISSTSSVVYKPKFRIAAETVEDTGSSSETSSSAHSVGGGDGLKPEQKPVPGKLNGEKRMDRQSLDDRISKIIDENQSILSTWPEHLTKKLKSHVQRHQQQLQQQQQQQLQQISQLTQRNNTMVIMSGGSATESPLALTGFNSPTPPTGIKLRPIELTTVPVSPPLLLRSHSDAGGLYNTSVTTAELSPHISLKAPGVATTTESYPQSDQALLSVSSTGSSSSTVVPKKRRRLSPTPSRLCGGEVAELPTHEPLMSVPGNKAYYQDVDMTVRVSNCGTSGAKVTIRTNGSSSNNSVINYNRLIDVPSSPLKMPESSSSSSSSSSSIVSDQSSLFIRATPTPISFEKGLPEKDSVNLPAPSPPNDLKIGKPRGRPPKKGRTEPLQIISNLTSVSPASDPSSKLRALVSPPSTFPNAAITATTNTTTTTTTSGASRIPFPSGVLSPQQLSLSPPSNLIKVESVKTEIEENEKDTFVTPKVTGVSGSTSPKPLLLQSSTPNPKRPTFLALKPVNAFTKKSEPGVLPSPETPRGARTYSQMYINGKSHAYTYLGFKVSTRSSYTCLYKPQPMFLPQETDPKLSMYSNWQPRSRNKSQDDVRISLNDSRVNGRRSPRSFLYTSAKRDCGTETVNSPDSHKSLWSILDGSEASPKSDPSPPVSTGPSASTSLPVEVVEAIDLQVPGTTVPDRKSLLVETSSSFLSLSPSPRKSSVISTYSDVGSIVSRPIDFSAESNGSTSSTSNGKPCKSAVEPIMAGNSSSECSSMDESSNSHFERFSSHRVKHSSQGEKGISNGLEGPLSLTTSQSQEFCPSGSISQDEPDDEKSLSIMGNRFENPRVRIMEGGFESNEDYTYVRGRGRGRYVCEACGIRCKKPSMLRKHLKTHTDLRPYTCKLCNFSFKTKGNLTKHQKSKSHHKKCLGLGIHPNSSRSLAMIGPQFSDTNDTDDSDDDDDNGCDNGDTDSQDEMDGEDMSSSAEPDTLESHSVEKEIAQSLLDLSKISRIPTDCDAAMDDSSSKVLGFPIPSKVTNISSLTPERRNGYRNFPIDENSSSQESNTTEAPIDLSCRSNKPNSLEAESDFKKLKLERSPYIRSFGVVGEAQRWEPEEEFAITGCLNLKKVPNESSNCRNFSDTVNGYDLSNHNGGIPINVDVKPEIRSLNLNNNNIPAGESSFDFKQKRRRESSTSSSCGDGFPSLLRQSPLQQPTGPVNLQNSNNPNSSQKQPKLHQPWLSPQGPSKPPPDVVVKQDVDNFSKIPPPPVNGNILERKFLDTVEPTMLPAVSLEQPRSGQMTSPTSMFSGVVGSKRQAEFREPSGPQALVKDEGKAECNVCGKVFARASQLNLHMNIHYLERPFRCDPCGVSFRTKGHLIKHRRSSSHDCKVKVYLTESWGVANEENPRPFKCPDCKIAFRIHGHLAKHLRSKMHIMRMECLGKLPFGIYFEMEKCGLNLTEIDTSDCDMSLISLQGVAKKIYGDSWTERLTVPMEEPV</sequence>
<keyword evidence="10" id="KW-0175">Coiled coil</keyword>
<dbReference type="Proteomes" id="UP000708208">
    <property type="component" value="Unassembled WGS sequence"/>
</dbReference>
<dbReference type="GO" id="GO:0008270">
    <property type="term" value="F:zinc ion binding"/>
    <property type="evidence" value="ECO:0007669"/>
    <property type="project" value="UniProtKB-KW"/>
</dbReference>
<feature type="domain" description="C2H2-type" evidence="12">
    <location>
        <begin position="1644"/>
        <end position="1673"/>
    </location>
</feature>
<feature type="compositionally biased region" description="Low complexity" evidence="11">
    <location>
        <begin position="1291"/>
        <end position="1302"/>
    </location>
</feature>
<feature type="region of interest" description="Disordered" evidence="11">
    <location>
        <begin position="119"/>
        <end position="166"/>
    </location>
</feature>
<feature type="coiled-coil region" evidence="10">
    <location>
        <begin position="335"/>
        <end position="366"/>
    </location>
</feature>
<dbReference type="OrthoDB" id="10042249at2759"/>
<dbReference type="PROSITE" id="PS50157">
    <property type="entry name" value="ZINC_FINGER_C2H2_2"/>
    <property type="match status" value="5"/>
</dbReference>
<keyword evidence="4 9" id="KW-0863">Zinc-finger</keyword>
<feature type="region of interest" description="Disordered" evidence="11">
    <location>
        <begin position="1404"/>
        <end position="1488"/>
    </location>
</feature>
<feature type="region of interest" description="Disordered" evidence="11">
    <location>
        <begin position="1268"/>
        <end position="1313"/>
    </location>
</feature>
<feature type="compositionally biased region" description="Basic residues" evidence="11">
    <location>
        <begin position="615"/>
        <end position="624"/>
    </location>
</feature>
<dbReference type="GO" id="GO:0000978">
    <property type="term" value="F:RNA polymerase II cis-regulatory region sequence-specific DNA binding"/>
    <property type="evidence" value="ECO:0007669"/>
    <property type="project" value="TreeGrafter"/>
</dbReference>
<feature type="domain" description="C2H2-type" evidence="12">
    <location>
        <begin position="1106"/>
        <end position="1133"/>
    </location>
</feature>
<feature type="region of interest" description="Disordered" evidence="11">
    <location>
        <begin position="973"/>
        <end position="1068"/>
    </location>
</feature>
<feature type="region of interest" description="Disordered" evidence="11">
    <location>
        <begin position="267"/>
        <end position="311"/>
    </location>
</feature>
<feature type="domain" description="C2H2-type" evidence="12">
    <location>
        <begin position="1597"/>
        <end position="1621"/>
    </location>
</feature>
<evidence type="ECO:0000256" key="4">
    <source>
        <dbReference type="ARBA" id="ARBA00022771"/>
    </source>
</evidence>
<evidence type="ECO:0000256" key="6">
    <source>
        <dbReference type="ARBA" id="ARBA00023015"/>
    </source>
</evidence>
<feature type="compositionally biased region" description="Low complexity" evidence="11">
    <location>
        <begin position="10"/>
        <end position="46"/>
    </location>
</feature>
<protein>
    <recommendedName>
        <fullName evidence="12">C2H2-type domain-containing protein</fullName>
    </recommendedName>
</protein>
<keyword evidence="2" id="KW-0479">Metal-binding</keyword>
<keyword evidence="5" id="KW-0862">Zinc</keyword>
<organism evidence="13 14">
    <name type="scientific">Allacma fusca</name>
    <dbReference type="NCBI Taxonomy" id="39272"/>
    <lineage>
        <taxon>Eukaryota</taxon>
        <taxon>Metazoa</taxon>
        <taxon>Ecdysozoa</taxon>
        <taxon>Arthropoda</taxon>
        <taxon>Hexapoda</taxon>
        <taxon>Collembola</taxon>
        <taxon>Symphypleona</taxon>
        <taxon>Sminthuridae</taxon>
        <taxon>Allacma</taxon>
    </lineage>
</organism>
<keyword evidence="14" id="KW-1185">Reference proteome</keyword>
<evidence type="ECO:0000256" key="3">
    <source>
        <dbReference type="ARBA" id="ARBA00022737"/>
    </source>
</evidence>
<dbReference type="GO" id="GO:0005634">
    <property type="term" value="C:nucleus"/>
    <property type="evidence" value="ECO:0007669"/>
    <property type="project" value="UniProtKB-SubCell"/>
</dbReference>
<feature type="compositionally biased region" description="Low complexity" evidence="11">
    <location>
        <begin position="1001"/>
        <end position="1015"/>
    </location>
</feature>
<feature type="region of interest" description="Disordered" evidence="11">
    <location>
        <begin position="591"/>
        <end position="628"/>
    </location>
</feature>
<reference evidence="13" key="1">
    <citation type="submission" date="2021-06" db="EMBL/GenBank/DDBJ databases">
        <authorList>
            <person name="Hodson N. C."/>
            <person name="Mongue J. A."/>
            <person name="Jaron S. K."/>
        </authorList>
    </citation>
    <scope>NUCLEOTIDE SEQUENCE</scope>
</reference>
<evidence type="ECO:0000256" key="1">
    <source>
        <dbReference type="ARBA" id="ARBA00004123"/>
    </source>
</evidence>
<evidence type="ECO:0000256" key="11">
    <source>
        <dbReference type="SAM" id="MobiDB-lite"/>
    </source>
</evidence>